<evidence type="ECO:0000256" key="4">
    <source>
        <dbReference type="PIRSR" id="PIRSR601461-2"/>
    </source>
</evidence>
<dbReference type="OrthoDB" id="771136at2759"/>
<gene>
    <name evidence="8" type="ORF">N7463_010722</name>
</gene>
<evidence type="ECO:0000256" key="2">
    <source>
        <dbReference type="ARBA" id="ARBA00022801"/>
    </source>
</evidence>
<dbReference type="Pfam" id="PF00026">
    <property type="entry name" value="Asp"/>
    <property type="match status" value="1"/>
</dbReference>
<evidence type="ECO:0000256" key="3">
    <source>
        <dbReference type="PIRSR" id="PIRSR601461-1"/>
    </source>
</evidence>
<dbReference type="PANTHER" id="PTHR47965:SF101">
    <property type="entry name" value="HYPOTHETICAL ASPARTYL PROTEASE (EUROFUNG)-RELATED"/>
    <property type="match status" value="1"/>
</dbReference>
<dbReference type="SUPFAM" id="SSF50630">
    <property type="entry name" value="Acid proteases"/>
    <property type="match status" value="1"/>
</dbReference>
<dbReference type="GO" id="GO:0004190">
    <property type="term" value="F:aspartic-type endopeptidase activity"/>
    <property type="evidence" value="ECO:0007669"/>
    <property type="project" value="InterPro"/>
</dbReference>
<dbReference type="PROSITE" id="PS51767">
    <property type="entry name" value="PEPTIDASE_A1"/>
    <property type="match status" value="1"/>
</dbReference>
<dbReference type="EMBL" id="JAPWDS010000006">
    <property type="protein sequence ID" value="KAJ5494635.1"/>
    <property type="molecule type" value="Genomic_DNA"/>
</dbReference>
<evidence type="ECO:0000256" key="1">
    <source>
        <dbReference type="ARBA" id="ARBA00007447"/>
    </source>
</evidence>
<dbReference type="GO" id="GO:0031505">
    <property type="term" value="P:fungal-type cell wall organization"/>
    <property type="evidence" value="ECO:0007669"/>
    <property type="project" value="TreeGrafter"/>
</dbReference>
<feature type="region of interest" description="Disordered" evidence="5">
    <location>
        <begin position="402"/>
        <end position="427"/>
    </location>
</feature>
<proteinExistence type="inferred from homology"/>
<dbReference type="PRINTS" id="PR00792">
    <property type="entry name" value="PEPSIN"/>
</dbReference>
<dbReference type="GO" id="GO:0009277">
    <property type="term" value="C:fungal-type cell wall"/>
    <property type="evidence" value="ECO:0007669"/>
    <property type="project" value="TreeGrafter"/>
</dbReference>
<dbReference type="Gene3D" id="2.40.70.10">
    <property type="entry name" value="Acid Proteases"/>
    <property type="match status" value="2"/>
</dbReference>
<comment type="caution">
    <text evidence="8">The sequence shown here is derived from an EMBL/GenBank/DDBJ whole genome shotgun (WGS) entry which is preliminary data.</text>
</comment>
<comment type="similarity">
    <text evidence="1">Belongs to the peptidase A1 family.</text>
</comment>
<dbReference type="AlphaFoldDB" id="A0A9X0C1Z6"/>
<dbReference type="InterPro" id="IPR001461">
    <property type="entry name" value="Aspartic_peptidase_A1"/>
</dbReference>
<protein>
    <recommendedName>
        <fullName evidence="7">Peptidase A1 domain-containing protein</fullName>
    </recommendedName>
</protein>
<evidence type="ECO:0000256" key="5">
    <source>
        <dbReference type="SAM" id="MobiDB-lite"/>
    </source>
</evidence>
<feature type="domain" description="Peptidase A1" evidence="7">
    <location>
        <begin position="65"/>
        <end position="382"/>
    </location>
</feature>
<keyword evidence="4" id="KW-1015">Disulfide bond</keyword>
<accession>A0A9X0C1Z6</accession>
<feature type="compositionally biased region" description="Low complexity" evidence="5">
    <location>
        <begin position="406"/>
        <end position="416"/>
    </location>
</feature>
<dbReference type="InterPro" id="IPR033121">
    <property type="entry name" value="PEPTIDASE_A1"/>
</dbReference>
<dbReference type="PANTHER" id="PTHR47965">
    <property type="entry name" value="ASPARTYL PROTEASE-RELATED"/>
    <property type="match status" value="1"/>
</dbReference>
<evidence type="ECO:0000313" key="8">
    <source>
        <dbReference type="EMBL" id="KAJ5494635.1"/>
    </source>
</evidence>
<feature type="active site" evidence="3">
    <location>
        <position position="83"/>
    </location>
</feature>
<feature type="chain" id="PRO_5040877814" description="Peptidase A1 domain-containing protein" evidence="6">
    <location>
        <begin position="20"/>
        <end position="448"/>
    </location>
</feature>
<evidence type="ECO:0000313" key="9">
    <source>
        <dbReference type="Proteomes" id="UP001149954"/>
    </source>
</evidence>
<reference evidence="8" key="2">
    <citation type="journal article" date="2023" name="IMA Fungus">
        <title>Comparative genomic study of the Penicillium genus elucidates a diverse pangenome and 15 lateral gene transfer events.</title>
        <authorList>
            <person name="Petersen C."/>
            <person name="Sorensen T."/>
            <person name="Nielsen M.R."/>
            <person name="Sondergaard T.E."/>
            <person name="Sorensen J.L."/>
            <person name="Fitzpatrick D.A."/>
            <person name="Frisvad J.C."/>
            <person name="Nielsen K.L."/>
        </authorList>
    </citation>
    <scope>NUCLEOTIDE SEQUENCE</scope>
    <source>
        <strain evidence="8">IBT 29495</strain>
    </source>
</reference>
<feature type="signal peptide" evidence="6">
    <location>
        <begin position="1"/>
        <end position="19"/>
    </location>
</feature>
<dbReference type="Proteomes" id="UP001149954">
    <property type="component" value="Unassembled WGS sequence"/>
</dbReference>
<dbReference type="InterPro" id="IPR021109">
    <property type="entry name" value="Peptidase_aspartic_dom_sf"/>
</dbReference>
<dbReference type="GO" id="GO:0006508">
    <property type="term" value="P:proteolysis"/>
    <property type="evidence" value="ECO:0007669"/>
    <property type="project" value="InterPro"/>
</dbReference>
<organism evidence="8 9">
    <name type="scientific">Penicillium fimorum</name>
    <dbReference type="NCBI Taxonomy" id="1882269"/>
    <lineage>
        <taxon>Eukaryota</taxon>
        <taxon>Fungi</taxon>
        <taxon>Dikarya</taxon>
        <taxon>Ascomycota</taxon>
        <taxon>Pezizomycotina</taxon>
        <taxon>Eurotiomycetes</taxon>
        <taxon>Eurotiomycetidae</taxon>
        <taxon>Eurotiales</taxon>
        <taxon>Aspergillaceae</taxon>
        <taxon>Penicillium</taxon>
    </lineage>
</organism>
<reference evidence="8" key="1">
    <citation type="submission" date="2022-12" db="EMBL/GenBank/DDBJ databases">
        <authorList>
            <person name="Petersen C."/>
        </authorList>
    </citation>
    <scope>NUCLEOTIDE SEQUENCE</scope>
    <source>
        <strain evidence="8">IBT 29495</strain>
    </source>
</reference>
<name>A0A9X0C1Z6_9EURO</name>
<keyword evidence="6" id="KW-0732">Signal</keyword>
<dbReference type="GO" id="GO:0005576">
    <property type="term" value="C:extracellular region"/>
    <property type="evidence" value="ECO:0007669"/>
    <property type="project" value="TreeGrafter"/>
</dbReference>
<keyword evidence="9" id="KW-1185">Reference proteome</keyword>
<keyword evidence="2" id="KW-0378">Hydrolase</keyword>
<feature type="disulfide bond" evidence="4">
    <location>
        <begin position="297"/>
        <end position="342"/>
    </location>
</feature>
<evidence type="ECO:0000256" key="6">
    <source>
        <dbReference type="SAM" id="SignalP"/>
    </source>
</evidence>
<feature type="active site" evidence="3">
    <location>
        <position position="261"/>
    </location>
</feature>
<sequence>MRSWLTCVLGLTGLTLTNALILEKRDSPAVLTVPLVRDTSRQLSKRSKAVDVDLDNEEISYAISYVANVTFGTPPQHLLAYIDTWGNGCWVAGVNNTGCDIYKDTSYCGGYGSYNITASSTVKKLDSKLTYDDTGSMVVGDFVTDVLNISGVTVDAMKMGIAGDSEFASNTLSLGYGNASSTSLTQALADAGAINSPAFSLWGQTALFGGVNKAKLYGDLHTFPMVDESSLTKALRINMDGISINKTSAALNEFPLDAVFDSSLSMTYVPKSVAQALNAQIGNTSVPDDWGQVNFSCSALGENSTIEFKFGELVLDFYLSSFVTQGSHSAEKFGWYPDKETCYFTILENIAYQYKGSIVLGANFMSRVYAVFDLENDEISLAQFNNWGHSPDDIVEIKSGKNAVPGAKKGSGAKNGSEAKEDSAGTHIGKGRGMSALVVSAAVFTLIF</sequence>
<evidence type="ECO:0000259" key="7">
    <source>
        <dbReference type="PROSITE" id="PS51767"/>
    </source>
</evidence>